<dbReference type="InParanoid" id="A0A482WZF3"/>
<dbReference type="GO" id="GO:0002376">
    <property type="term" value="P:immune system process"/>
    <property type="evidence" value="ECO:0007669"/>
    <property type="project" value="UniProtKB-KW"/>
</dbReference>
<evidence type="ECO:0000256" key="3">
    <source>
        <dbReference type="ARBA" id="ARBA00004514"/>
    </source>
</evidence>
<comment type="function">
    <text evidence="1">Released extracellularly via exosomes, it is a ligand of the natural killer/NK cells receptor NCR3 and stimulates NK cells cytotoxicity. It may thereby trigger NK cells cytotoxicity against neighboring tumor cells and immature myeloid dendritic cells (DC).</text>
</comment>
<keyword evidence="26" id="KW-1185">Reference proteome</keyword>
<dbReference type="STRING" id="195883.A0A482WZF3"/>
<keyword evidence="9" id="KW-0597">Phosphoprotein</keyword>
<evidence type="ECO:0000256" key="23">
    <source>
        <dbReference type="SAM" id="MobiDB-lite"/>
    </source>
</evidence>
<evidence type="ECO:0000256" key="15">
    <source>
        <dbReference type="ARBA" id="ARBA00022871"/>
    </source>
</evidence>
<feature type="compositionally biased region" description="Low complexity" evidence="23">
    <location>
        <begin position="284"/>
        <end position="293"/>
    </location>
</feature>
<keyword evidence="15" id="KW-0744">Spermatogenesis</keyword>
<keyword evidence="16" id="KW-0007">Acetylation</keyword>
<keyword evidence="18" id="KW-0539">Nucleus</keyword>
<organism evidence="25 26">
    <name type="scientific">Laodelphax striatellus</name>
    <name type="common">Small brown planthopper</name>
    <name type="synonym">Delphax striatella</name>
    <dbReference type="NCBI Taxonomy" id="195883"/>
    <lineage>
        <taxon>Eukaryota</taxon>
        <taxon>Metazoa</taxon>
        <taxon>Ecdysozoa</taxon>
        <taxon>Arthropoda</taxon>
        <taxon>Hexapoda</taxon>
        <taxon>Insecta</taxon>
        <taxon>Pterygota</taxon>
        <taxon>Neoptera</taxon>
        <taxon>Paraneoptera</taxon>
        <taxon>Hemiptera</taxon>
        <taxon>Auchenorrhyncha</taxon>
        <taxon>Fulgoroidea</taxon>
        <taxon>Delphacidae</taxon>
        <taxon>Criomorphinae</taxon>
        <taxon>Laodelphax</taxon>
    </lineage>
</organism>
<feature type="region of interest" description="Disordered" evidence="23">
    <location>
        <begin position="444"/>
        <end position="510"/>
    </location>
</feature>
<dbReference type="GO" id="GO:0051787">
    <property type="term" value="F:misfolded protein binding"/>
    <property type="evidence" value="ECO:0007669"/>
    <property type="project" value="TreeGrafter"/>
</dbReference>
<dbReference type="Pfam" id="PF12057">
    <property type="entry name" value="BAG6"/>
    <property type="match status" value="1"/>
</dbReference>
<dbReference type="OrthoDB" id="1885901at2759"/>
<feature type="compositionally biased region" description="Low complexity" evidence="23">
    <location>
        <begin position="1142"/>
        <end position="1153"/>
    </location>
</feature>
<feature type="compositionally biased region" description="Low complexity" evidence="23">
    <location>
        <begin position="798"/>
        <end position="843"/>
    </location>
</feature>
<dbReference type="GO" id="GO:0006325">
    <property type="term" value="P:chromatin organization"/>
    <property type="evidence" value="ECO:0007669"/>
    <property type="project" value="UniProtKB-KW"/>
</dbReference>
<feature type="domain" description="Ubiquitin-like" evidence="24">
    <location>
        <begin position="2"/>
        <end position="62"/>
    </location>
</feature>
<evidence type="ECO:0000256" key="19">
    <source>
        <dbReference type="ARBA" id="ARBA00029739"/>
    </source>
</evidence>
<dbReference type="SMART" id="SM00213">
    <property type="entry name" value="UBQ"/>
    <property type="match status" value="1"/>
</dbReference>
<feature type="region of interest" description="Disordered" evidence="23">
    <location>
        <begin position="166"/>
        <end position="207"/>
    </location>
</feature>
<protein>
    <recommendedName>
        <fullName evidence="5">Large proline-rich protein BAG6</fullName>
    </recommendedName>
    <alternativeName>
        <fullName evidence="20">BCL2-associated athanogene 6</fullName>
    </alternativeName>
    <alternativeName>
        <fullName evidence="19">HLA-B-associated transcript 3</fullName>
    </alternativeName>
</protein>
<dbReference type="GO" id="GO:0036503">
    <property type="term" value="P:ERAD pathway"/>
    <property type="evidence" value="ECO:0007669"/>
    <property type="project" value="TreeGrafter"/>
</dbReference>
<evidence type="ECO:0000256" key="10">
    <source>
        <dbReference type="ARBA" id="ARBA00022703"/>
    </source>
</evidence>
<keyword evidence="14" id="KW-0391">Immunity</keyword>
<evidence type="ECO:0000256" key="5">
    <source>
        <dbReference type="ARBA" id="ARBA00021614"/>
    </source>
</evidence>
<evidence type="ECO:0000259" key="24">
    <source>
        <dbReference type="PROSITE" id="PS50053"/>
    </source>
</evidence>
<dbReference type="FunFam" id="3.10.20.90:FF:000161">
    <property type="entry name" value="Uncharacterized protein, isoform C"/>
    <property type="match status" value="1"/>
</dbReference>
<dbReference type="Pfam" id="PF00240">
    <property type="entry name" value="ubiquitin"/>
    <property type="match status" value="1"/>
</dbReference>
<dbReference type="PANTHER" id="PTHR15204">
    <property type="entry name" value="LARGE PROLINE-RICH PROTEIN BAG6"/>
    <property type="match status" value="1"/>
</dbReference>
<feature type="compositionally biased region" description="Polar residues" evidence="23">
    <location>
        <begin position="298"/>
        <end position="311"/>
    </location>
</feature>
<feature type="compositionally biased region" description="Low complexity" evidence="23">
    <location>
        <begin position="548"/>
        <end position="557"/>
    </location>
</feature>
<feature type="region of interest" description="Disordered" evidence="23">
    <location>
        <begin position="544"/>
        <end position="571"/>
    </location>
</feature>
<evidence type="ECO:0000256" key="1">
    <source>
        <dbReference type="ARBA" id="ARBA00002067"/>
    </source>
</evidence>
<feature type="region of interest" description="Disordered" evidence="23">
    <location>
        <begin position="1276"/>
        <end position="1299"/>
    </location>
</feature>
<feature type="compositionally biased region" description="Polar residues" evidence="23">
    <location>
        <begin position="1103"/>
        <end position="1115"/>
    </location>
</feature>
<feature type="region of interest" description="Disordered" evidence="23">
    <location>
        <begin position="73"/>
        <end position="96"/>
    </location>
</feature>
<evidence type="ECO:0000256" key="16">
    <source>
        <dbReference type="ARBA" id="ARBA00022990"/>
    </source>
</evidence>
<feature type="compositionally biased region" description="Polar residues" evidence="23">
    <location>
        <begin position="166"/>
        <end position="181"/>
    </location>
</feature>
<evidence type="ECO:0000313" key="25">
    <source>
        <dbReference type="EMBL" id="RZF38915.1"/>
    </source>
</evidence>
<dbReference type="SMR" id="A0A482WZF3"/>
<keyword evidence="11" id="KW-0677">Repeat</keyword>
<evidence type="ECO:0000256" key="13">
    <source>
        <dbReference type="ARBA" id="ARBA00022853"/>
    </source>
</evidence>
<dbReference type="GO" id="GO:0005634">
    <property type="term" value="C:nucleus"/>
    <property type="evidence" value="ECO:0007669"/>
    <property type="project" value="UniProtKB-SubCell"/>
</dbReference>
<dbReference type="PANTHER" id="PTHR15204:SF0">
    <property type="entry name" value="LARGE PROLINE-RICH PROTEIN BAG6"/>
    <property type="match status" value="1"/>
</dbReference>
<dbReference type="PROSITE" id="PS00299">
    <property type="entry name" value="UBIQUITIN_1"/>
    <property type="match status" value="1"/>
</dbReference>
<reference evidence="25 26" key="1">
    <citation type="journal article" date="2017" name="Gigascience">
        <title>Genome sequence of the small brown planthopper, Laodelphax striatellus.</title>
        <authorList>
            <person name="Zhu J."/>
            <person name="Jiang F."/>
            <person name="Wang X."/>
            <person name="Yang P."/>
            <person name="Bao Y."/>
            <person name="Zhao W."/>
            <person name="Wang W."/>
            <person name="Lu H."/>
            <person name="Wang Q."/>
            <person name="Cui N."/>
            <person name="Li J."/>
            <person name="Chen X."/>
            <person name="Luo L."/>
            <person name="Yu J."/>
            <person name="Kang L."/>
            <person name="Cui F."/>
        </authorList>
    </citation>
    <scope>NUCLEOTIDE SEQUENCE [LARGE SCALE GENOMIC DNA]</scope>
    <source>
        <strain evidence="25">Lst14</strain>
    </source>
</reference>
<evidence type="ECO:0000256" key="14">
    <source>
        <dbReference type="ARBA" id="ARBA00022859"/>
    </source>
</evidence>
<evidence type="ECO:0000256" key="4">
    <source>
        <dbReference type="ARBA" id="ARBA00004550"/>
    </source>
</evidence>
<keyword evidence="6" id="KW-0813">Transport</keyword>
<dbReference type="EMBL" id="QKKF02021295">
    <property type="protein sequence ID" value="RZF38915.1"/>
    <property type="molecule type" value="Genomic_DNA"/>
</dbReference>
<evidence type="ECO:0000256" key="12">
    <source>
        <dbReference type="ARBA" id="ARBA00022782"/>
    </source>
</evidence>
<dbReference type="GO" id="GO:0071818">
    <property type="term" value="C:BAT3 complex"/>
    <property type="evidence" value="ECO:0007669"/>
    <property type="project" value="TreeGrafter"/>
</dbReference>
<keyword evidence="10" id="KW-0053">Apoptosis</keyword>
<feature type="compositionally biased region" description="Low complexity" evidence="23">
    <location>
        <begin position="736"/>
        <end position="769"/>
    </location>
</feature>
<keyword evidence="12" id="KW-0221">Differentiation</keyword>
<feature type="region of interest" description="Disordered" evidence="23">
    <location>
        <begin position="1096"/>
        <end position="1153"/>
    </location>
</feature>
<dbReference type="GO" id="GO:0007283">
    <property type="term" value="P:spermatogenesis"/>
    <property type="evidence" value="ECO:0007669"/>
    <property type="project" value="UniProtKB-KW"/>
</dbReference>
<feature type="compositionally biased region" description="Polar residues" evidence="23">
    <location>
        <begin position="83"/>
        <end position="95"/>
    </location>
</feature>
<comment type="caution">
    <text evidence="25">The sequence shown here is derived from an EMBL/GenBank/DDBJ whole genome shotgun (WGS) entry which is preliminary data.</text>
</comment>
<dbReference type="GO" id="GO:0006915">
    <property type="term" value="P:apoptotic process"/>
    <property type="evidence" value="ECO:0007669"/>
    <property type="project" value="UniProtKB-KW"/>
</dbReference>
<evidence type="ECO:0000256" key="6">
    <source>
        <dbReference type="ARBA" id="ARBA00022448"/>
    </source>
</evidence>
<feature type="region of interest" description="Disordered" evidence="23">
    <location>
        <begin position="736"/>
        <end position="773"/>
    </location>
</feature>
<dbReference type="CDD" id="cd01809">
    <property type="entry name" value="Ubl_BAG6"/>
    <property type="match status" value="1"/>
</dbReference>
<keyword evidence="17" id="KW-0143">Chaperone</keyword>
<dbReference type="InterPro" id="IPR021925">
    <property type="entry name" value="BAG6"/>
</dbReference>
<evidence type="ECO:0000256" key="21">
    <source>
        <dbReference type="ARBA" id="ARBA00046003"/>
    </source>
</evidence>
<feature type="region of interest" description="Disordered" evidence="23">
    <location>
        <begin position="652"/>
        <end position="712"/>
    </location>
</feature>
<dbReference type="SUPFAM" id="SSF54236">
    <property type="entry name" value="Ubiquitin-like"/>
    <property type="match status" value="1"/>
</dbReference>
<accession>A0A482WZF3</accession>
<feature type="region of interest" description="Disordered" evidence="23">
    <location>
        <begin position="791"/>
        <end position="850"/>
    </location>
</feature>
<evidence type="ECO:0000313" key="26">
    <source>
        <dbReference type="Proteomes" id="UP000291343"/>
    </source>
</evidence>
<comment type="function">
    <text evidence="21">Involved in DNA damage-induced apoptosis: following DNA damage, accumulates in the nucleus and forms a complex with p300/EP300, enhancing p300/EP300-mediated p53/TP53 acetylation leading to increase p53/TP53 transcriptional activity. When nuclear, may also act as a component of some chromatin regulator complex that regulates histone 3 'Lys-4' dimethylation (H3K4me2).</text>
</comment>
<dbReference type="Gene3D" id="3.10.20.90">
    <property type="entry name" value="Phosphatidylinositol 3-kinase Catalytic Subunit, Chain A, domain 1"/>
    <property type="match status" value="1"/>
</dbReference>
<comment type="subcellular location">
    <subcellularLocation>
        <location evidence="3">Cytoplasm</location>
        <location evidence="3">Cytosol</location>
    </subcellularLocation>
    <subcellularLocation>
        <location evidence="2">Nucleus</location>
    </subcellularLocation>
    <subcellularLocation>
        <location evidence="4">Secreted</location>
        <location evidence="4">Extracellular exosome</location>
    </subcellularLocation>
</comment>
<gene>
    <name evidence="25" type="ORF">LSTR_LSTR005162</name>
</gene>
<dbReference type="PROSITE" id="PS50053">
    <property type="entry name" value="UBIQUITIN_2"/>
    <property type="match status" value="1"/>
</dbReference>
<keyword evidence="13" id="KW-0156">Chromatin regulator</keyword>
<evidence type="ECO:0000256" key="8">
    <source>
        <dbReference type="ARBA" id="ARBA00022525"/>
    </source>
</evidence>
<evidence type="ECO:0000256" key="2">
    <source>
        <dbReference type="ARBA" id="ARBA00004123"/>
    </source>
</evidence>
<evidence type="ECO:0000256" key="11">
    <source>
        <dbReference type="ARBA" id="ARBA00022737"/>
    </source>
</evidence>
<dbReference type="InterPro" id="IPR029071">
    <property type="entry name" value="Ubiquitin-like_domsf"/>
</dbReference>
<comment type="subunit">
    <text evidence="22">Component of the BAG6/BAT3 complex, also named BAT3 complex, at least composed of BAG6, UBL4A and GET4/TRC35. Interacts with GET4; the interaction is direct and localizes BAG6 in the cytosol. Interacts with UBL4A; the interaction is direct and required for UBL4A protein stability. Interacts with AIFM1. Interacts with HSPA2. Interacts with CTCFL. Interacts with p300/EP300. Interacts (via ubiquitin-like domain) with RNF126; required for BAG6-dependent ubiquitination of proteins mislocalized to the cytosol. Interacts (via ubiquitin-like domain) with SGTA; SGTA competes with RNF126 by binding the same region of BAG6, thereby promoting deubiquitination of BAG6-target proteins and rescuing them from degradation. Interacts with ricin A chain. Interacts with VCP and AMFR; both form the VCP/p97-AMFR/gp78 complex. Interacts with SYVN1. Interacts with USP13; the interaction is direct and may mediate UBL4A deubiquitination. Interacts with ZFAND2B. Interacts with KPNA2. Interacts with UBQLN4.</text>
</comment>
<dbReference type="GO" id="GO:0005576">
    <property type="term" value="C:extracellular region"/>
    <property type="evidence" value="ECO:0007669"/>
    <property type="project" value="UniProtKB-SubCell"/>
</dbReference>
<proteinExistence type="predicted"/>
<evidence type="ECO:0000256" key="9">
    <source>
        <dbReference type="ARBA" id="ARBA00022553"/>
    </source>
</evidence>
<dbReference type="InterPro" id="IPR000626">
    <property type="entry name" value="Ubiquitin-like_dom"/>
</dbReference>
<dbReference type="FunCoup" id="A0A482WZF3">
    <property type="interactions" value="1162"/>
</dbReference>
<dbReference type="InterPro" id="IPR019954">
    <property type="entry name" value="Ubiquitin_CS"/>
</dbReference>
<sequence>MIDLTIKTLDSQNHSFSVADDITVKQLKEQIAESVNVPAESQRLIYCGRVLQDDKKLSDYDVHGKVIHLVQRAPPAAGGGSNDQGPANGQSSRTTPIRHRLMRTGERRIIDGGGNAMYLGAMAIPTDFMESQGLAVSQPRHLLVQSRLTVARQMLNQAATILNQLENPDQQTPPSQGASPTESQPAAANESQSPPPEPNNANTGNPLQGSIAVAAQVATAAAIAAAVSAAHTTNVPLPNMAASQIRPSLVVTVEGDGQGSDEAAGDGATAAAAARPAAASQSAAAGAAAAPADSEPDSTTADEPSNVDSQFINDVVGGHRYPRLRPTAMARILDSLASVNQRLQPFMERVFASMRDDPELDAPDDFQRQFMRVSEVMHLLSHAYHALSDILCDFSRGPPRFLRCRPVLIQHSAVVQTEIPIQAQINVRTNNSLLRQLQAQQNAGSQTATAGEGAAAADGTAASSTPTAAGGAATDSGGNQWQSTAAAAAASGSTQRANAQTNTAQMRGSGFTPGVWIRGMERGAAGLMAAAGLPAGVPGGGLGGSAAGGSDSSGGAATQEGRTQANAQGGARHFNVMGPGNFEFFMDYSPGSITIDSLEATVVTNSNSNQPEVNVLGGIPWGNQTQNPGDFIQSLMQALTGQLVGGAAAGASAANTNSSSTATSSAASTTTGASSSSQQQQPNATTAANSQARGNTATHPTTSTQTRSTARPHVHFAPSVQATSSTSSAAAGASAAAAGRSSNGESARTAGVSARAQSRTSAASGASARLPPPSEVLMNLSMLVLENLNRQYGGDEQPSPTDAPAASNPPASNAPASSTPSSNTTASNTPSSNTAASGSATAARNRGSGPALRPVVEISSNSLPISQLIPLLAGGAPGLIGAGNPLQHLASASPTSTLASLLPDIQPDTVFADLFVTLAECLTFTDIANMAFGNSTPGLQNARPFLQQVITTRLLRNQPFNAASAAHAVDLVNQEIRPHLELVLRETNIREDIDLMATVGQLNHRQIPRILSAIMEGSNFQTAMMVECYTYMRHFCAIIQHCCVDGAQGMENIIRRIVENATAGVPGASNTIVNFWSFLASSNSMDDDINRYIVYRRPDVQRPPSQQSDTSTEQQPMEVEQESTPVRVAEFTAPAPPPSQPPQAQAQATLPTAPQVEVSDALPDVIIGSETWHSSLPSDWVPIITRDSQRQRRQNSQPPFSDAYLSGMPSKRRKIITASKPQGSLSQVISENMQTAVSLAGVVAPGVEPATVAQSASGDSALRLAYRDEVRASVRRSLQSHPDYSADKYPNAAKYFDAK</sequence>
<feature type="region of interest" description="Disordered" evidence="23">
    <location>
        <begin position="284"/>
        <end position="311"/>
    </location>
</feature>
<keyword evidence="7" id="KW-0963">Cytoplasm</keyword>
<feature type="compositionally biased region" description="Low complexity" evidence="23">
    <location>
        <begin position="182"/>
        <end position="192"/>
    </location>
</feature>
<feature type="compositionally biased region" description="Low complexity" evidence="23">
    <location>
        <begin position="444"/>
        <end position="478"/>
    </location>
</feature>
<feature type="compositionally biased region" description="Polar residues" evidence="23">
    <location>
        <begin position="491"/>
        <end position="506"/>
    </location>
</feature>
<keyword evidence="8" id="KW-0964">Secreted</keyword>
<name>A0A482WZF3_LAOST</name>
<evidence type="ECO:0000256" key="18">
    <source>
        <dbReference type="ARBA" id="ARBA00023242"/>
    </source>
</evidence>
<dbReference type="GO" id="GO:0030154">
    <property type="term" value="P:cell differentiation"/>
    <property type="evidence" value="ECO:0007669"/>
    <property type="project" value="UniProtKB-KW"/>
</dbReference>
<evidence type="ECO:0000256" key="7">
    <source>
        <dbReference type="ARBA" id="ARBA00022490"/>
    </source>
</evidence>
<dbReference type="Proteomes" id="UP000291343">
    <property type="component" value="Unassembled WGS sequence"/>
</dbReference>
<evidence type="ECO:0000256" key="20">
    <source>
        <dbReference type="ARBA" id="ARBA00030033"/>
    </source>
</evidence>
<evidence type="ECO:0000256" key="17">
    <source>
        <dbReference type="ARBA" id="ARBA00023186"/>
    </source>
</evidence>
<evidence type="ECO:0000256" key="22">
    <source>
        <dbReference type="ARBA" id="ARBA00046936"/>
    </source>
</evidence>
<dbReference type="GO" id="GO:0031593">
    <property type="term" value="F:polyubiquitin modification-dependent protein binding"/>
    <property type="evidence" value="ECO:0007669"/>
    <property type="project" value="TreeGrafter"/>
</dbReference>